<proteinExistence type="predicted"/>
<organism evidence="1 2">
    <name type="scientific">Eretmocerus hayati</name>
    <dbReference type="NCBI Taxonomy" id="131215"/>
    <lineage>
        <taxon>Eukaryota</taxon>
        <taxon>Metazoa</taxon>
        <taxon>Ecdysozoa</taxon>
        <taxon>Arthropoda</taxon>
        <taxon>Hexapoda</taxon>
        <taxon>Insecta</taxon>
        <taxon>Pterygota</taxon>
        <taxon>Neoptera</taxon>
        <taxon>Endopterygota</taxon>
        <taxon>Hymenoptera</taxon>
        <taxon>Apocrita</taxon>
        <taxon>Proctotrupomorpha</taxon>
        <taxon>Chalcidoidea</taxon>
        <taxon>Aphelinidae</taxon>
        <taxon>Aphelininae</taxon>
        <taxon>Eretmocerus</taxon>
    </lineage>
</organism>
<evidence type="ECO:0000313" key="2">
    <source>
        <dbReference type="Proteomes" id="UP001239111"/>
    </source>
</evidence>
<gene>
    <name evidence="1" type="ORF">QAD02_020066</name>
</gene>
<evidence type="ECO:0000313" key="1">
    <source>
        <dbReference type="EMBL" id="KAJ8684274.1"/>
    </source>
</evidence>
<dbReference type="Proteomes" id="UP001239111">
    <property type="component" value="Chromosome 1"/>
</dbReference>
<protein>
    <submittedName>
        <fullName evidence="1">Uncharacterized protein</fullName>
    </submittedName>
</protein>
<comment type="caution">
    <text evidence="1">The sequence shown here is derived from an EMBL/GenBank/DDBJ whole genome shotgun (WGS) entry which is preliminary data.</text>
</comment>
<keyword evidence="2" id="KW-1185">Reference proteome</keyword>
<name>A0ACC2PNV4_9HYME</name>
<sequence length="318" mass="36055">MDESWYVTPPACFTQPGPVHVESSPLEDLLIEHPSMSVYRAAGPKQLNSRKHRPKQSARVKHQQQKLQVIPIGPVPNPIVAPSPAPVVALAPVPEAVTRPKPAPAPQPLALVVATTAPVLVPQQPQQQQQVLAPIVARKRRTRITRPSATLQHRPQQQVHQSPRRALGDLQADSLHESDYVIDSFYREAMAQICRREDREMRQRGLRRATQRHHQQQRQRARDADATNGGQMMLQADDVLRRAGLRETRPIRGDENFHIVHVRSAQKALEKYSSQSSKRNCLERGNKVREVSSGKRRCPRRQDRLRLNNSNANNNRKC</sequence>
<accession>A0ACC2PNV4</accession>
<dbReference type="EMBL" id="CM056741">
    <property type="protein sequence ID" value="KAJ8684274.1"/>
    <property type="molecule type" value="Genomic_DNA"/>
</dbReference>
<reference evidence="1" key="1">
    <citation type="submission" date="2023-04" db="EMBL/GenBank/DDBJ databases">
        <title>A chromosome-level genome assembly of the parasitoid wasp Eretmocerus hayati.</title>
        <authorList>
            <person name="Zhong Y."/>
            <person name="Liu S."/>
            <person name="Liu Y."/>
        </authorList>
    </citation>
    <scope>NUCLEOTIDE SEQUENCE</scope>
    <source>
        <strain evidence="1">ZJU_SS_LIU_2023</strain>
    </source>
</reference>